<evidence type="ECO:0000313" key="1">
    <source>
        <dbReference type="EMBL" id="SFV75285.1"/>
    </source>
</evidence>
<organism evidence="1">
    <name type="scientific">hydrothermal vent metagenome</name>
    <dbReference type="NCBI Taxonomy" id="652676"/>
    <lineage>
        <taxon>unclassified sequences</taxon>
        <taxon>metagenomes</taxon>
        <taxon>ecological metagenomes</taxon>
    </lineage>
</organism>
<reference evidence="1" key="1">
    <citation type="submission" date="2016-10" db="EMBL/GenBank/DDBJ databases">
        <authorList>
            <person name="de Groot N.N."/>
        </authorList>
    </citation>
    <scope>NUCLEOTIDE SEQUENCE</scope>
</reference>
<dbReference type="EMBL" id="FPHP01000027">
    <property type="protein sequence ID" value="SFV75285.1"/>
    <property type="molecule type" value="Genomic_DNA"/>
</dbReference>
<name>A0A1W1D3S1_9ZZZZ</name>
<proteinExistence type="predicted"/>
<gene>
    <name evidence="1" type="ORF">MNB_SM-3-13</name>
</gene>
<accession>A0A1W1D3S1</accession>
<sequence>MKNILFLFLVVTNIWAYDFVLLNKTDIDDEDIIERIENQIDNYYDSNESQIVFHELDDKEAVMKVLDRYDYSGDIDQQEQLIRKYEDLEDDLKLVFQTKYILIVKERVTQDKRKELDIVLKVDNINYFDGSFVMPNIDELDLQYMDTITSVVLTYLTYKDKNFIHIHQL</sequence>
<dbReference type="AlphaFoldDB" id="A0A1W1D3S1"/>
<protein>
    <submittedName>
        <fullName evidence="1">Uncharacterized protein</fullName>
    </submittedName>
</protein>